<dbReference type="NCBIfam" id="NF033920">
    <property type="entry name" value="C39_PA2778_fam"/>
    <property type="match status" value="1"/>
</dbReference>
<dbReference type="SMART" id="SM00028">
    <property type="entry name" value="TPR"/>
    <property type="match status" value="2"/>
</dbReference>
<dbReference type="InterPro" id="IPR011990">
    <property type="entry name" value="TPR-like_helical_dom_sf"/>
</dbReference>
<dbReference type="InterPro" id="IPR039563">
    <property type="entry name" value="Peptidase_C39_single_dom"/>
</dbReference>
<dbReference type="AlphaFoldDB" id="A0A0P8CUP2"/>
<evidence type="ECO:0000313" key="3">
    <source>
        <dbReference type="EMBL" id="KPQ27099.1"/>
    </source>
</evidence>
<dbReference type="CDD" id="cd02549">
    <property type="entry name" value="Peptidase_C39A"/>
    <property type="match status" value="1"/>
</dbReference>
<feature type="compositionally biased region" description="Polar residues" evidence="1">
    <location>
        <begin position="320"/>
        <end position="330"/>
    </location>
</feature>
<name>A0A0P8CUP2_9GAMM</name>
<evidence type="ECO:0000313" key="4">
    <source>
        <dbReference type="Proteomes" id="UP000050416"/>
    </source>
</evidence>
<gene>
    <name evidence="3" type="ORF">HLUCCX14_16345</name>
</gene>
<dbReference type="EMBL" id="LJZQ01000036">
    <property type="protein sequence ID" value="KPQ27099.1"/>
    <property type="molecule type" value="Genomic_DNA"/>
</dbReference>
<sequence length="343" mass="37742">MTQPTLLASAGLISRFAALLGLFLLVGCASTPPWPDHNSAKVPAHQDNNVLNQALLDSVPFYPQEKYQCGPASLATMLNSQGLATNPEILKELVYLPGRQGSLQVEMVAGARAHDMVVYPLQTNIETVLSEVAAGNPVLIMQNLRFNWWPQWHFAVVVGYDSDEEVLILNTDTRRHYRMPYKTFHATWDRASRWAMVILPPDELPATAETLPYLRAAHDLESTGHTRAARQAYLSAEQQWPSQPAPIMALGNLAYDQGDFAGAVSHFLRAVNRFPEFSEGWNNLAYALSTLSCPKQASKAMACAANLNPERFDQAPEPSSGITERSSTACPSVPDCPANKPER</sequence>
<proteinExistence type="predicted"/>
<dbReference type="Proteomes" id="UP000050416">
    <property type="component" value="Unassembled WGS sequence"/>
</dbReference>
<evidence type="ECO:0000256" key="1">
    <source>
        <dbReference type="SAM" id="MobiDB-lite"/>
    </source>
</evidence>
<evidence type="ECO:0000259" key="2">
    <source>
        <dbReference type="Pfam" id="PF13529"/>
    </source>
</evidence>
<organism evidence="3 4">
    <name type="scientific">Marinobacter excellens HL-55</name>
    <dbReference type="NCBI Taxonomy" id="1305731"/>
    <lineage>
        <taxon>Bacteria</taxon>
        <taxon>Pseudomonadati</taxon>
        <taxon>Pseudomonadota</taxon>
        <taxon>Gammaproteobacteria</taxon>
        <taxon>Pseudomonadales</taxon>
        <taxon>Marinobacteraceae</taxon>
        <taxon>Marinobacter</taxon>
    </lineage>
</organism>
<protein>
    <submittedName>
        <fullName evidence="3">ABC-type bacteriocin/lantibiotic exporter</fullName>
    </submittedName>
</protein>
<feature type="region of interest" description="Disordered" evidence="1">
    <location>
        <begin position="310"/>
        <end position="343"/>
    </location>
</feature>
<accession>A0A0P8CUP2</accession>
<feature type="domain" description="Peptidase C39-like" evidence="2">
    <location>
        <begin position="58"/>
        <end position="168"/>
    </location>
</feature>
<reference evidence="3 4" key="1">
    <citation type="submission" date="2015-09" db="EMBL/GenBank/DDBJ databases">
        <title>Identification and resolution of microdiversity through metagenomic sequencing of parallel consortia.</title>
        <authorList>
            <person name="Nelson W.C."/>
            <person name="Romine M.F."/>
            <person name="Lindemann S.R."/>
        </authorList>
    </citation>
    <scope>NUCLEOTIDE SEQUENCE [LARGE SCALE GENOMIC DNA]</scope>
    <source>
        <strain evidence="3">HL-55</strain>
    </source>
</reference>
<dbReference type="Pfam" id="PF13529">
    <property type="entry name" value="Peptidase_C39_2"/>
    <property type="match status" value="1"/>
</dbReference>
<dbReference type="Gene3D" id="1.25.40.10">
    <property type="entry name" value="Tetratricopeptide repeat domain"/>
    <property type="match status" value="1"/>
</dbReference>
<dbReference type="InterPro" id="IPR019734">
    <property type="entry name" value="TPR_rpt"/>
</dbReference>
<dbReference type="Gene3D" id="3.90.70.10">
    <property type="entry name" value="Cysteine proteinases"/>
    <property type="match status" value="1"/>
</dbReference>
<comment type="caution">
    <text evidence="3">The sequence shown here is derived from an EMBL/GenBank/DDBJ whole genome shotgun (WGS) entry which is preliminary data.</text>
</comment>
<dbReference type="InterPro" id="IPR039564">
    <property type="entry name" value="Peptidase_C39-like"/>
</dbReference>
<dbReference type="STRING" id="1305731.GCA_000934705_01947"/>
<dbReference type="PATRIC" id="fig|1305731.5.peg.2051"/>
<dbReference type="SUPFAM" id="SSF48452">
    <property type="entry name" value="TPR-like"/>
    <property type="match status" value="1"/>
</dbReference>